<evidence type="ECO:0000256" key="1">
    <source>
        <dbReference type="ARBA" id="ARBA00008766"/>
    </source>
</evidence>
<evidence type="ECO:0000259" key="5">
    <source>
        <dbReference type="Pfam" id="PF00557"/>
    </source>
</evidence>
<dbReference type="SUPFAM" id="SSF55920">
    <property type="entry name" value="Creatinase/aminopeptidase"/>
    <property type="match status" value="1"/>
</dbReference>
<dbReference type="Pfam" id="PF01321">
    <property type="entry name" value="Creatinase_N"/>
    <property type="match status" value="1"/>
</dbReference>
<dbReference type="FunFam" id="3.90.230.10:FF:000007">
    <property type="entry name" value="Xaa-Pro aminopeptidase P"/>
    <property type="match status" value="1"/>
</dbReference>
<evidence type="ECO:0000313" key="8">
    <source>
        <dbReference type="EMBL" id="PPE05374.1"/>
    </source>
</evidence>
<dbReference type="InterPro" id="IPR029149">
    <property type="entry name" value="Creatin/AminoP/Spt16_N"/>
</dbReference>
<comment type="similarity">
    <text evidence="1">Belongs to the peptidase M24B family.</text>
</comment>
<comment type="caution">
    <text evidence="8">The sequence shown here is derived from an EMBL/GenBank/DDBJ whole genome shotgun (WGS) entry which is preliminary data.</text>
</comment>
<dbReference type="AlphaFoldDB" id="A0A2S5RDJ3"/>
<dbReference type="InterPro" id="IPR050422">
    <property type="entry name" value="X-Pro_aminopeptidase_P"/>
</dbReference>
<evidence type="ECO:0000313" key="9">
    <source>
        <dbReference type="Proteomes" id="UP000239425"/>
    </source>
</evidence>
<dbReference type="PANTHER" id="PTHR43763">
    <property type="entry name" value="XAA-PRO AMINOPEPTIDASE 1"/>
    <property type="match status" value="1"/>
</dbReference>
<dbReference type="InterPro" id="IPR036005">
    <property type="entry name" value="Creatinase/aminopeptidase-like"/>
</dbReference>
<accession>A0A2S5RDJ3</accession>
<dbReference type="GO" id="GO:0046872">
    <property type="term" value="F:metal ion binding"/>
    <property type="evidence" value="ECO:0007669"/>
    <property type="project" value="UniProtKB-KW"/>
</dbReference>
<organism evidence="8 9">
    <name type="scientific">Holospora curviuscula</name>
    <dbReference type="NCBI Taxonomy" id="1082868"/>
    <lineage>
        <taxon>Bacteria</taxon>
        <taxon>Pseudomonadati</taxon>
        <taxon>Pseudomonadota</taxon>
        <taxon>Alphaproteobacteria</taxon>
        <taxon>Holosporales</taxon>
        <taxon>Holosporaceae</taxon>
        <taxon>Holospora</taxon>
    </lineage>
</organism>
<feature type="domain" description="Peptidase M24 C-terminal" evidence="7">
    <location>
        <begin position="492"/>
        <end position="551"/>
    </location>
</feature>
<name>A0A2S5RDJ3_9PROT</name>
<evidence type="ECO:0000256" key="3">
    <source>
        <dbReference type="ARBA" id="ARBA00022801"/>
    </source>
</evidence>
<evidence type="ECO:0000259" key="6">
    <source>
        <dbReference type="Pfam" id="PF01321"/>
    </source>
</evidence>
<feature type="domain" description="Peptidase M24" evidence="5">
    <location>
        <begin position="274"/>
        <end position="486"/>
    </location>
</feature>
<dbReference type="EMBL" id="PHHC01000065">
    <property type="protein sequence ID" value="PPE05374.1"/>
    <property type="molecule type" value="Genomic_DNA"/>
</dbReference>
<keyword evidence="8" id="KW-0031">Aminopeptidase</keyword>
<dbReference type="GO" id="GO:0005737">
    <property type="term" value="C:cytoplasm"/>
    <property type="evidence" value="ECO:0007669"/>
    <property type="project" value="UniProtKB-ARBA"/>
</dbReference>
<keyword evidence="4" id="KW-0464">Manganese</keyword>
<dbReference type="GO" id="GO:0070006">
    <property type="term" value="F:metalloaminopeptidase activity"/>
    <property type="evidence" value="ECO:0007669"/>
    <property type="project" value="InterPro"/>
</dbReference>
<proteinExistence type="inferred from homology"/>
<gene>
    <name evidence="8" type="ORF">HCUR_00333</name>
</gene>
<dbReference type="Gene3D" id="3.90.230.10">
    <property type="entry name" value="Creatinase/methionine aminopeptidase superfamily"/>
    <property type="match status" value="1"/>
</dbReference>
<dbReference type="InterPro" id="IPR000587">
    <property type="entry name" value="Creatinase_N"/>
</dbReference>
<dbReference type="Pfam" id="PF16188">
    <property type="entry name" value="Peptidase_M24_C"/>
    <property type="match status" value="1"/>
</dbReference>
<protein>
    <submittedName>
        <fullName evidence="8">Aminopeptidase</fullName>
    </submittedName>
</protein>
<dbReference type="InterPro" id="IPR033740">
    <property type="entry name" value="Pept_M24B"/>
</dbReference>
<feature type="domain" description="Creatinase N-terminal" evidence="6">
    <location>
        <begin position="2"/>
        <end position="103"/>
    </location>
</feature>
<dbReference type="InterPro" id="IPR032416">
    <property type="entry name" value="Peptidase_M24_C"/>
</dbReference>
<sequence length="554" mass="63611">MLESFRKKICDSGADSALVFRTNQFLQIPRLSDHPMHKLSGFTGSSGTLWVGLEDIALFTDGRYLLQAEKECKDRACVYEYDALYHHIQSHSRVVLIDPWQVSKEQEETMCVQYAPCEVRFKKLFSFTQEPAQTLFNLPALGRSSQSWKKWFQHPILVCNSQDLSFLCRLGTKNTFLPTLQGYGLGWWDNALQGIQWLIGVDAPIIEKESLPPSITCLPLERWKRIVTEKFSKVYYIPKQTPLGLLEWFPQGYVMEPWNLQEKRCIKTQEELDAIRQAHILEGVAFTRFLYWIETQGVTGNFTEYDASVQLEIFRRDSPYYQGPSFPTISAAGPFGAMIHYIPLPEGKNYIQNGPYLIDAGGQYYWGTTDMTRSVWLGLETPDSLYQEDYTQVLQGHIDVAMGTFPKGTNGCVLDTLARNALWGAHKNYEHATGHGVGIFSNVHEGPIQLSAHSRTPLEPGMVLSNEPGYYRKGFWGIRLENLFSVETDQQEWLRLSVLSLAPFQRRLIQPKILGKQRISWLNSYHQKVFETLSPYLSSEITLWLQIQTRPYDV</sequence>
<dbReference type="RefSeq" id="WP_104206456.1">
    <property type="nucleotide sequence ID" value="NZ_PHHC01000065.1"/>
</dbReference>
<evidence type="ECO:0000256" key="4">
    <source>
        <dbReference type="ARBA" id="ARBA00023211"/>
    </source>
</evidence>
<dbReference type="PANTHER" id="PTHR43763:SF6">
    <property type="entry name" value="XAA-PRO AMINOPEPTIDASE 1"/>
    <property type="match status" value="1"/>
</dbReference>
<keyword evidence="3" id="KW-0378">Hydrolase</keyword>
<keyword evidence="8" id="KW-0645">Protease</keyword>
<dbReference type="OrthoDB" id="9806388at2"/>
<evidence type="ECO:0000259" key="7">
    <source>
        <dbReference type="Pfam" id="PF16188"/>
    </source>
</evidence>
<evidence type="ECO:0000256" key="2">
    <source>
        <dbReference type="ARBA" id="ARBA00022723"/>
    </source>
</evidence>
<keyword evidence="9" id="KW-1185">Reference proteome</keyword>
<dbReference type="Gene3D" id="3.40.350.10">
    <property type="entry name" value="Creatinase/prolidase N-terminal domain"/>
    <property type="match status" value="1"/>
</dbReference>
<dbReference type="Pfam" id="PF00557">
    <property type="entry name" value="Peptidase_M24"/>
    <property type="match status" value="1"/>
</dbReference>
<dbReference type="Proteomes" id="UP000239425">
    <property type="component" value="Unassembled WGS sequence"/>
</dbReference>
<dbReference type="CDD" id="cd01085">
    <property type="entry name" value="APP"/>
    <property type="match status" value="1"/>
</dbReference>
<dbReference type="SUPFAM" id="SSF53092">
    <property type="entry name" value="Creatinase/prolidase N-terminal domain"/>
    <property type="match status" value="1"/>
</dbReference>
<reference evidence="8 9" key="1">
    <citation type="submission" date="2017-11" db="EMBL/GenBank/DDBJ databases">
        <title>Comparative genomic analysis of Holospora spp., intranuclear symbionts of paramecia.</title>
        <authorList>
            <person name="Garushyants S.K."/>
            <person name="Beliavskaya A."/>
            <person name="Malko D.B."/>
            <person name="Logacheva M.D."/>
            <person name="Rautian M.S."/>
            <person name="Gelfand M.S."/>
        </authorList>
    </citation>
    <scope>NUCLEOTIDE SEQUENCE [LARGE SCALE GENOMIC DNA]</scope>
    <source>
        <strain evidence="9">02AZ16</strain>
    </source>
</reference>
<dbReference type="InterPro" id="IPR000994">
    <property type="entry name" value="Pept_M24"/>
</dbReference>
<keyword evidence="2" id="KW-0479">Metal-binding</keyword>